<reference evidence="5 6" key="1">
    <citation type="journal article" date="2020" name="J. Phycol.">
        <title>Comparative genome analysis reveals Cyanidiococcus gen. nov., a new extremophilic red algal genus sister to Cyanidioschyzon (Cyanidioschyzonaceae, Rhodophyta).</title>
        <authorList>
            <person name="Liu S.-L."/>
            <person name="Chiang Y.-R."/>
            <person name="Yoon H.S."/>
            <person name="Fu H.-Y."/>
        </authorList>
    </citation>
    <scope>NUCLEOTIDE SEQUENCE [LARGE SCALE GENOMIC DNA]</scope>
    <source>
        <strain evidence="5 6">THAL066</strain>
    </source>
</reference>
<name>A0A7J7IJ08_9RHOD</name>
<dbReference type="Pfam" id="PF02037">
    <property type="entry name" value="SAP"/>
    <property type="match status" value="1"/>
</dbReference>
<dbReference type="Proteomes" id="UP000530660">
    <property type="component" value="Unassembled WGS sequence"/>
</dbReference>
<accession>A0A7J7IJ08</accession>
<sequence>MDVANMKVAELRSALESRGLDSTGKKQELQERLRAALEHEADLGWRGQLCWTTAGTWSDRATGLANLRPRRLRRQTRRQLGAQSRGAKIRSPRLQAEGLSAQEEEDEKGAKKLTDEELEEFLSPSEREEVAKTKARASRFGVPYTGLPVEMRRAALSRYHKRRRFERMLERHGGLVPVDDAEEERRRKRMERFGLPKPVLELEAEERERQSPRAQSKENERRARAPNGHGNKRARYFITIAD</sequence>
<dbReference type="InterPro" id="IPR003034">
    <property type="entry name" value="SAP_dom"/>
</dbReference>
<protein>
    <recommendedName>
        <fullName evidence="4">SAP domain-containing protein</fullName>
    </recommendedName>
</protein>
<dbReference type="PANTHER" id="PTHR46551">
    <property type="entry name" value="SAP DOMAIN-CONTAINING RIBONUCLEOPROTEIN"/>
    <property type="match status" value="1"/>
</dbReference>
<evidence type="ECO:0000259" key="4">
    <source>
        <dbReference type="PROSITE" id="PS50800"/>
    </source>
</evidence>
<dbReference type="GO" id="GO:0005634">
    <property type="term" value="C:nucleus"/>
    <property type="evidence" value="ECO:0007669"/>
    <property type="project" value="TreeGrafter"/>
</dbReference>
<evidence type="ECO:0000256" key="3">
    <source>
        <dbReference type="SAM" id="MobiDB-lite"/>
    </source>
</evidence>
<dbReference type="Gene3D" id="1.10.720.30">
    <property type="entry name" value="SAP domain"/>
    <property type="match status" value="1"/>
</dbReference>
<dbReference type="SUPFAM" id="SSF68906">
    <property type="entry name" value="SAP domain"/>
    <property type="match status" value="1"/>
</dbReference>
<dbReference type="AlphaFoldDB" id="A0A7J7IJ08"/>
<feature type="region of interest" description="Disordered" evidence="3">
    <location>
        <begin position="70"/>
        <end position="134"/>
    </location>
</feature>
<gene>
    <name evidence="5" type="ORF">F1559_003542</name>
</gene>
<keyword evidence="6" id="KW-1185">Reference proteome</keyword>
<comment type="similarity">
    <text evidence="2">Belongs to the SAP domain-containing ribonucleoprotein family.</text>
</comment>
<proteinExistence type="inferred from homology"/>
<feature type="compositionally biased region" description="Basic and acidic residues" evidence="3">
    <location>
        <begin position="206"/>
        <end position="223"/>
    </location>
</feature>
<dbReference type="PANTHER" id="PTHR46551:SF1">
    <property type="entry name" value="SAP DOMAIN-CONTAINING RIBONUCLEOPROTEIN"/>
    <property type="match status" value="1"/>
</dbReference>
<dbReference type="OrthoDB" id="79455at2759"/>
<feature type="region of interest" description="Disordered" evidence="3">
    <location>
        <begin position="179"/>
        <end position="242"/>
    </location>
</feature>
<dbReference type="SMART" id="SM00513">
    <property type="entry name" value="SAP"/>
    <property type="match status" value="1"/>
</dbReference>
<evidence type="ECO:0000313" key="5">
    <source>
        <dbReference type="EMBL" id="KAF6003065.1"/>
    </source>
</evidence>
<evidence type="ECO:0000256" key="1">
    <source>
        <dbReference type="ARBA" id="ARBA00022553"/>
    </source>
</evidence>
<comment type="caution">
    <text evidence="5">The sequence shown here is derived from an EMBL/GenBank/DDBJ whole genome shotgun (WGS) entry which is preliminary data.</text>
</comment>
<dbReference type="GO" id="GO:0016973">
    <property type="term" value="P:poly(A)+ mRNA export from nucleus"/>
    <property type="evidence" value="ECO:0007669"/>
    <property type="project" value="TreeGrafter"/>
</dbReference>
<keyword evidence="1" id="KW-0597">Phosphoprotein</keyword>
<feature type="domain" description="SAP" evidence="4">
    <location>
        <begin position="3"/>
        <end position="37"/>
    </location>
</feature>
<dbReference type="PROSITE" id="PS50800">
    <property type="entry name" value="SAP"/>
    <property type="match status" value="1"/>
</dbReference>
<dbReference type="EMBL" id="VWRR01000008">
    <property type="protein sequence ID" value="KAF6003065.1"/>
    <property type="molecule type" value="Genomic_DNA"/>
</dbReference>
<evidence type="ECO:0000256" key="2">
    <source>
        <dbReference type="ARBA" id="ARBA00046328"/>
    </source>
</evidence>
<dbReference type="InterPro" id="IPR036361">
    <property type="entry name" value="SAP_dom_sf"/>
</dbReference>
<evidence type="ECO:0000313" key="6">
    <source>
        <dbReference type="Proteomes" id="UP000530660"/>
    </source>
</evidence>
<organism evidence="5 6">
    <name type="scientific">Cyanidiococcus yangmingshanensis</name>
    <dbReference type="NCBI Taxonomy" id="2690220"/>
    <lineage>
        <taxon>Eukaryota</taxon>
        <taxon>Rhodophyta</taxon>
        <taxon>Bangiophyceae</taxon>
        <taxon>Cyanidiales</taxon>
        <taxon>Cyanidiaceae</taxon>
        <taxon>Cyanidiococcus</taxon>
    </lineage>
</organism>
<dbReference type="InterPro" id="IPR052240">
    <property type="entry name" value="SAP_domain_ribonucleoprotein"/>
</dbReference>